<dbReference type="AlphaFoldDB" id="F0Y6E5"/>
<dbReference type="EMBL" id="GL833126">
    <property type="protein sequence ID" value="EGB09218.1"/>
    <property type="molecule type" value="Genomic_DNA"/>
</dbReference>
<feature type="compositionally biased region" description="Pro residues" evidence="2">
    <location>
        <begin position="231"/>
        <end position="249"/>
    </location>
</feature>
<dbReference type="GeneID" id="20224384"/>
<dbReference type="InParanoid" id="F0Y6E5"/>
<organism evidence="4">
    <name type="scientific">Aureococcus anophagefferens</name>
    <name type="common">Harmful bloom alga</name>
    <dbReference type="NCBI Taxonomy" id="44056"/>
    <lineage>
        <taxon>Eukaryota</taxon>
        <taxon>Sar</taxon>
        <taxon>Stramenopiles</taxon>
        <taxon>Ochrophyta</taxon>
        <taxon>Pelagophyceae</taxon>
        <taxon>Pelagomonadales</taxon>
        <taxon>Pelagomonadaceae</taxon>
        <taxon>Aureococcus</taxon>
    </lineage>
</organism>
<protein>
    <submittedName>
        <fullName evidence="3">Uncharacterized protein</fullName>
    </submittedName>
</protein>
<feature type="coiled-coil region" evidence="1">
    <location>
        <begin position="50"/>
        <end position="150"/>
    </location>
</feature>
<gene>
    <name evidence="3" type="ORF">AURANDRAFT_63538</name>
</gene>
<feature type="compositionally biased region" description="Basic residues" evidence="2">
    <location>
        <begin position="251"/>
        <end position="264"/>
    </location>
</feature>
<keyword evidence="1" id="KW-0175">Coiled coil</keyword>
<proteinExistence type="predicted"/>
<name>F0Y6E5_AURAN</name>
<dbReference type="KEGG" id="aaf:AURANDRAFT_63538"/>
<evidence type="ECO:0000313" key="3">
    <source>
        <dbReference type="EMBL" id="EGB09218.1"/>
    </source>
</evidence>
<accession>F0Y6E5</accession>
<evidence type="ECO:0000313" key="4">
    <source>
        <dbReference type="Proteomes" id="UP000002729"/>
    </source>
</evidence>
<keyword evidence="4" id="KW-1185">Reference proteome</keyword>
<evidence type="ECO:0000256" key="2">
    <source>
        <dbReference type="SAM" id="MobiDB-lite"/>
    </source>
</evidence>
<sequence length="272" mass="29430">MSPRRVVADVDALDAADDETGPAATIAALKSLQRQIGRLDRDRYGALSRAALLRQEIGELEQSLEQLAGAARAERAHVDVRGATAAGLEACEREEKAAAALENDVAALRDDLLRAQAARAQAQARRDAAVAAAAARRARADERLAALEGEDAAADAELVKRHAADARLARYESRLVKERALRDSLHEALEEMIAVNKRLAAKPRYARRTAASAKKAAKRPPLVAFLRGCSQPPPRTPRPRGVTPPPPPSRASRRRSRSRSRPRRAAAAAYDY</sequence>
<dbReference type="Proteomes" id="UP000002729">
    <property type="component" value="Unassembled WGS sequence"/>
</dbReference>
<evidence type="ECO:0000256" key="1">
    <source>
        <dbReference type="SAM" id="Coils"/>
    </source>
</evidence>
<reference evidence="3 4" key="1">
    <citation type="journal article" date="2011" name="Proc. Natl. Acad. Sci. U.S.A.">
        <title>Niche of harmful alga Aureococcus anophagefferens revealed through ecogenomics.</title>
        <authorList>
            <person name="Gobler C.J."/>
            <person name="Berry D.L."/>
            <person name="Dyhrman S.T."/>
            <person name="Wilhelm S.W."/>
            <person name="Salamov A."/>
            <person name="Lobanov A.V."/>
            <person name="Zhang Y."/>
            <person name="Collier J.L."/>
            <person name="Wurch L.L."/>
            <person name="Kustka A.B."/>
            <person name="Dill B.D."/>
            <person name="Shah M."/>
            <person name="VerBerkmoes N.C."/>
            <person name="Kuo A."/>
            <person name="Terry A."/>
            <person name="Pangilinan J."/>
            <person name="Lindquist E.A."/>
            <person name="Lucas S."/>
            <person name="Paulsen I.T."/>
            <person name="Hattenrath-Lehmann T.K."/>
            <person name="Talmage S.C."/>
            <person name="Walker E.A."/>
            <person name="Koch F."/>
            <person name="Burson A.M."/>
            <person name="Marcoval M.A."/>
            <person name="Tang Y.Z."/>
            <person name="Lecleir G.R."/>
            <person name="Coyne K.J."/>
            <person name="Berg G.M."/>
            <person name="Bertrand E.M."/>
            <person name="Saito M.A."/>
            <person name="Gladyshev V.N."/>
            <person name="Grigoriev I.V."/>
        </authorList>
    </citation>
    <scope>NUCLEOTIDE SEQUENCE [LARGE SCALE GENOMIC DNA]</scope>
    <source>
        <strain evidence="4">CCMP 1984</strain>
    </source>
</reference>
<feature type="region of interest" description="Disordered" evidence="2">
    <location>
        <begin position="203"/>
        <end position="272"/>
    </location>
</feature>
<dbReference type="RefSeq" id="XP_009036325.1">
    <property type="nucleotide sequence ID" value="XM_009038077.1"/>
</dbReference>